<proteinExistence type="predicted"/>
<sequence>MQDLYPQYRPLLFSLAYRMLGTAMDAEDMVQETFLAFAEVNDERKLGIANVRAYLCKMLTNRCVDFLRSAKHRREVYVGVWLPEPVVFRNVRSDHDPLHELLWRDDLSMAYLMMMETLSPTERAVFVLREAYQYDYAEISELVDKEEANCRKIYSRVKNKLGVELEACRVDYAQDQAMLNRFLAAFSTGDAGQLLKLLAPDATLYSDGGGNVQAAIRPIVSGPHVLAFLQGITRKSAANSSMEFVTINGQPGLLFRMNGQVDSTFCFHQKEGLIQSVYLVRNPEKLTAIQ</sequence>
<dbReference type="GO" id="GO:0003677">
    <property type="term" value="F:DNA binding"/>
    <property type="evidence" value="ECO:0007669"/>
    <property type="project" value="InterPro"/>
</dbReference>
<dbReference type="PANTHER" id="PTHR30173">
    <property type="entry name" value="SIGMA 19 FACTOR"/>
    <property type="match status" value="1"/>
</dbReference>
<evidence type="ECO:0000313" key="4">
    <source>
        <dbReference type="EMBL" id="PWK16579.1"/>
    </source>
</evidence>
<dbReference type="EMBL" id="QGGL01000001">
    <property type="protein sequence ID" value="PWK16579.1"/>
    <property type="molecule type" value="Genomic_DNA"/>
</dbReference>
<keyword evidence="5" id="KW-1185">Reference proteome</keyword>
<dbReference type="PANTHER" id="PTHR30173:SF36">
    <property type="entry name" value="ECF RNA POLYMERASE SIGMA FACTOR SIGJ"/>
    <property type="match status" value="1"/>
</dbReference>
<organism evidence="4 5">
    <name type="scientific">Tumebacillus permanentifrigoris</name>
    <dbReference type="NCBI Taxonomy" id="378543"/>
    <lineage>
        <taxon>Bacteria</taxon>
        <taxon>Bacillati</taxon>
        <taxon>Bacillota</taxon>
        <taxon>Bacilli</taxon>
        <taxon>Bacillales</taxon>
        <taxon>Alicyclobacillaceae</taxon>
        <taxon>Tumebacillus</taxon>
    </lineage>
</organism>
<dbReference type="SUPFAM" id="SSF54427">
    <property type="entry name" value="NTF2-like"/>
    <property type="match status" value="1"/>
</dbReference>
<evidence type="ECO:0000259" key="2">
    <source>
        <dbReference type="Pfam" id="PF04542"/>
    </source>
</evidence>
<dbReference type="AlphaFoldDB" id="A0A316DH64"/>
<accession>A0A316DH64</accession>
<evidence type="ECO:0000256" key="1">
    <source>
        <dbReference type="ARBA" id="ARBA00011344"/>
    </source>
</evidence>
<comment type="subunit">
    <text evidence="1">Interacts transiently with the RNA polymerase catalytic core formed by RpoA, RpoB, RpoC and RpoZ (2 alpha, 1 beta, 1 beta' and 1 omega subunit) to form the RNA polymerase holoenzyme that can initiate transcription.</text>
</comment>
<evidence type="ECO:0000259" key="3">
    <source>
        <dbReference type="Pfam" id="PF08281"/>
    </source>
</evidence>
<dbReference type="Pfam" id="PF04542">
    <property type="entry name" value="Sigma70_r2"/>
    <property type="match status" value="1"/>
</dbReference>
<dbReference type="Proteomes" id="UP000245634">
    <property type="component" value="Unassembled WGS sequence"/>
</dbReference>
<dbReference type="InterPro" id="IPR014303">
    <property type="entry name" value="RNA_pol_sigma-70_ECF"/>
</dbReference>
<dbReference type="NCBIfam" id="NF007214">
    <property type="entry name" value="PRK09636.1"/>
    <property type="match status" value="1"/>
</dbReference>
<dbReference type="InterPro" id="IPR036388">
    <property type="entry name" value="WH-like_DNA-bd_sf"/>
</dbReference>
<feature type="domain" description="RNA polymerase sigma factor 70 region 4 type 2" evidence="3">
    <location>
        <begin position="109"/>
        <end position="161"/>
    </location>
</feature>
<evidence type="ECO:0000313" key="5">
    <source>
        <dbReference type="Proteomes" id="UP000245634"/>
    </source>
</evidence>
<dbReference type="RefSeq" id="WP_245884367.1">
    <property type="nucleotide sequence ID" value="NZ_QGGL01000001.1"/>
</dbReference>
<comment type="caution">
    <text evidence="4">The sequence shown here is derived from an EMBL/GenBank/DDBJ whole genome shotgun (WGS) entry which is preliminary data.</text>
</comment>
<dbReference type="SUPFAM" id="SSF88659">
    <property type="entry name" value="Sigma3 and sigma4 domains of RNA polymerase sigma factors"/>
    <property type="match status" value="1"/>
</dbReference>
<dbReference type="InterPro" id="IPR013324">
    <property type="entry name" value="RNA_pol_sigma_r3/r4-like"/>
</dbReference>
<feature type="domain" description="RNA polymerase sigma-70 region 2" evidence="2">
    <location>
        <begin position="4"/>
        <end position="71"/>
    </location>
</feature>
<dbReference type="InterPro" id="IPR014284">
    <property type="entry name" value="RNA_pol_sigma-70_dom"/>
</dbReference>
<dbReference type="SUPFAM" id="SSF88946">
    <property type="entry name" value="Sigma2 domain of RNA polymerase sigma factors"/>
    <property type="match status" value="1"/>
</dbReference>
<dbReference type="NCBIfam" id="TIGR02957">
    <property type="entry name" value="SigX4"/>
    <property type="match status" value="1"/>
</dbReference>
<name>A0A316DH64_9BACL</name>
<dbReference type="InterPro" id="IPR013325">
    <property type="entry name" value="RNA_pol_sigma_r2"/>
</dbReference>
<dbReference type="Gene3D" id="1.10.1740.10">
    <property type="match status" value="1"/>
</dbReference>
<dbReference type="InterPro" id="IPR007627">
    <property type="entry name" value="RNA_pol_sigma70_r2"/>
</dbReference>
<dbReference type="InterPro" id="IPR052704">
    <property type="entry name" value="ECF_Sigma-70_Domain"/>
</dbReference>
<dbReference type="NCBIfam" id="TIGR02937">
    <property type="entry name" value="sigma70-ECF"/>
    <property type="match status" value="1"/>
</dbReference>
<dbReference type="InterPro" id="IPR032710">
    <property type="entry name" value="NTF2-like_dom_sf"/>
</dbReference>
<protein>
    <submittedName>
        <fullName evidence="4">RNA polymerase sigma-70 factor (ECF subfamily)</fullName>
    </submittedName>
</protein>
<dbReference type="GO" id="GO:0006352">
    <property type="term" value="P:DNA-templated transcription initiation"/>
    <property type="evidence" value="ECO:0007669"/>
    <property type="project" value="InterPro"/>
</dbReference>
<dbReference type="Gene3D" id="1.10.10.10">
    <property type="entry name" value="Winged helix-like DNA-binding domain superfamily/Winged helix DNA-binding domain"/>
    <property type="match status" value="1"/>
</dbReference>
<dbReference type="Pfam" id="PF08281">
    <property type="entry name" value="Sigma70_r4_2"/>
    <property type="match status" value="1"/>
</dbReference>
<gene>
    <name evidence="4" type="ORF">C7459_101445</name>
</gene>
<reference evidence="4 5" key="1">
    <citation type="submission" date="2018-05" db="EMBL/GenBank/DDBJ databases">
        <title>Genomic Encyclopedia of Type Strains, Phase IV (KMG-IV): sequencing the most valuable type-strain genomes for metagenomic binning, comparative biology and taxonomic classification.</title>
        <authorList>
            <person name="Goeker M."/>
        </authorList>
    </citation>
    <scope>NUCLEOTIDE SEQUENCE [LARGE SCALE GENOMIC DNA]</scope>
    <source>
        <strain evidence="4 5">DSM 18773</strain>
    </source>
</reference>
<dbReference type="InterPro" id="IPR013249">
    <property type="entry name" value="RNA_pol_sigma70_r4_t2"/>
</dbReference>
<dbReference type="GO" id="GO:0016987">
    <property type="term" value="F:sigma factor activity"/>
    <property type="evidence" value="ECO:0007669"/>
    <property type="project" value="InterPro"/>
</dbReference>